<reference evidence="3" key="1">
    <citation type="journal article" date="2017" name="Nat. Commun.">
        <title>The asparagus genome sheds light on the origin and evolution of a young Y chromosome.</title>
        <authorList>
            <person name="Harkess A."/>
            <person name="Zhou J."/>
            <person name="Xu C."/>
            <person name="Bowers J.E."/>
            <person name="Van der Hulst R."/>
            <person name="Ayyampalayam S."/>
            <person name="Mercati F."/>
            <person name="Riccardi P."/>
            <person name="McKain M.R."/>
            <person name="Kakrana A."/>
            <person name="Tang H."/>
            <person name="Ray J."/>
            <person name="Groenendijk J."/>
            <person name="Arikit S."/>
            <person name="Mathioni S.M."/>
            <person name="Nakano M."/>
            <person name="Shan H."/>
            <person name="Telgmann-Rauber A."/>
            <person name="Kanno A."/>
            <person name="Yue Z."/>
            <person name="Chen H."/>
            <person name="Li W."/>
            <person name="Chen Y."/>
            <person name="Xu X."/>
            <person name="Zhang Y."/>
            <person name="Luo S."/>
            <person name="Chen H."/>
            <person name="Gao J."/>
            <person name="Mao Z."/>
            <person name="Pires J.C."/>
            <person name="Luo M."/>
            <person name="Kudrna D."/>
            <person name="Wing R.A."/>
            <person name="Meyers B.C."/>
            <person name="Yi K."/>
            <person name="Kong H."/>
            <person name="Lavrijsen P."/>
            <person name="Sunseri F."/>
            <person name="Falavigna A."/>
            <person name="Ye Y."/>
            <person name="Leebens-Mack J.H."/>
            <person name="Chen G."/>
        </authorList>
    </citation>
    <scope>NUCLEOTIDE SEQUENCE [LARGE SCALE GENOMIC DNA]</scope>
    <source>
        <strain evidence="3">cv. DH0086</strain>
    </source>
</reference>
<evidence type="ECO:0000313" key="3">
    <source>
        <dbReference type="Proteomes" id="UP000243459"/>
    </source>
</evidence>
<dbReference type="Proteomes" id="UP000243459">
    <property type="component" value="Chromosome 3"/>
</dbReference>
<proteinExistence type="predicted"/>
<name>A0A5P1FIP7_ASPOF</name>
<evidence type="ECO:0000313" key="2">
    <source>
        <dbReference type="EMBL" id="ONK76460.1"/>
    </source>
</evidence>
<dbReference type="EMBL" id="CM007383">
    <property type="protein sequence ID" value="ONK76460.1"/>
    <property type="molecule type" value="Genomic_DNA"/>
</dbReference>
<sequence>MFLGPRRILPSTGVSNGCGMAFWLTDASTAVVNVIVAEEDARLLGIPHDWIHPSSCLQLGRLSEACIGLAATSAVDVVVFRLVLDDGGIINPSAISFNIAGILNSSSSSTSGAHVAEDIDTSSDDGHGSSVGADDDGVSVIGTDEDGVSTGADDEAVSAGADDDAVAVVADEDGLSIGTDDGAVSVGANVDGVSDGANVDGVFDGAGAAPGLNISAAIDATRRTSSGLTRRRICAKMNTRSPWPQMRLLQRPLHS</sequence>
<organism evidence="2 3">
    <name type="scientific">Asparagus officinalis</name>
    <name type="common">Garden asparagus</name>
    <dbReference type="NCBI Taxonomy" id="4686"/>
    <lineage>
        <taxon>Eukaryota</taxon>
        <taxon>Viridiplantae</taxon>
        <taxon>Streptophyta</taxon>
        <taxon>Embryophyta</taxon>
        <taxon>Tracheophyta</taxon>
        <taxon>Spermatophyta</taxon>
        <taxon>Magnoliopsida</taxon>
        <taxon>Liliopsida</taxon>
        <taxon>Asparagales</taxon>
        <taxon>Asparagaceae</taxon>
        <taxon>Asparagoideae</taxon>
        <taxon>Asparagus</taxon>
    </lineage>
</organism>
<accession>A0A5P1FIP7</accession>
<protein>
    <submittedName>
        <fullName evidence="2">Uncharacterized protein</fullName>
    </submittedName>
</protein>
<gene>
    <name evidence="2" type="ORF">A4U43_C03F28120</name>
</gene>
<keyword evidence="3" id="KW-1185">Reference proteome</keyword>
<dbReference type="AlphaFoldDB" id="A0A5P1FIP7"/>
<feature type="region of interest" description="Disordered" evidence="1">
    <location>
        <begin position="113"/>
        <end position="157"/>
    </location>
</feature>
<dbReference type="Gramene" id="ONK76460">
    <property type="protein sequence ID" value="ONK76460"/>
    <property type="gene ID" value="A4U43_C03F28120"/>
</dbReference>
<evidence type="ECO:0000256" key="1">
    <source>
        <dbReference type="SAM" id="MobiDB-lite"/>
    </source>
</evidence>
<feature type="compositionally biased region" description="Acidic residues" evidence="1">
    <location>
        <begin position="133"/>
        <end position="157"/>
    </location>
</feature>